<evidence type="ECO:0000256" key="10">
    <source>
        <dbReference type="ARBA" id="ARBA00023136"/>
    </source>
</evidence>
<keyword evidence="9" id="KW-0342">GTP-binding</keyword>
<comment type="subcellular location">
    <subcellularLocation>
        <location evidence="1">Mitochondrion outer membrane</location>
        <topology evidence="1">Multi-pass membrane protein</topology>
    </subcellularLocation>
</comment>
<evidence type="ECO:0000256" key="12">
    <source>
        <dbReference type="SAM" id="Coils"/>
    </source>
</evidence>
<evidence type="ECO:0000256" key="5">
    <source>
        <dbReference type="ARBA" id="ARBA00022801"/>
    </source>
</evidence>
<reference evidence="14" key="1">
    <citation type="submission" date="2021-01" db="EMBL/GenBank/DDBJ databases">
        <authorList>
            <person name="Kaushik A."/>
        </authorList>
    </citation>
    <scope>NUCLEOTIDE SEQUENCE</scope>
    <source>
        <strain evidence="14">AG6-10EEA</strain>
    </source>
</reference>
<dbReference type="AlphaFoldDB" id="A0A8H3CAC2"/>
<keyword evidence="3" id="KW-0547">Nucleotide-binding</keyword>
<name>A0A8H3CAC2_9AGAM</name>
<dbReference type="GO" id="GO:0008053">
    <property type="term" value="P:mitochondrial fusion"/>
    <property type="evidence" value="ECO:0007669"/>
    <property type="project" value="TreeGrafter"/>
</dbReference>
<evidence type="ECO:0000256" key="3">
    <source>
        <dbReference type="ARBA" id="ARBA00022741"/>
    </source>
</evidence>
<comment type="caution">
    <text evidence="14">The sequence shown here is derived from an EMBL/GenBank/DDBJ whole genome shotgun (WGS) entry which is preliminary data.</text>
</comment>
<gene>
    <name evidence="14" type="ORF">RDB_LOCUS86215</name>
</gene>
<feature type="coiled-coil region" evidence="12">
    <location>
        <begin position="109"/>
        <end position="136"/>
    </location>
</feature>
<dbReference type="SUPFAM" id="SSF52540">
    <property type="entry name" value="P-loop containing nucleoside triphosphate hydrolases"/>
    <property type="match status" value="1"/>
</dbReference>
<keyword evidence="10" id="KW-0472">Membrane</keyword>
<keyword evidence="4" id="KW-1000">Mitochondrion outer membrane</keyword>
<keyword evidence="6" id="KW-1133">Transmembrane helix</keyword>
<evidence type="ECO:0000256" key="1">
    <source>
        <dbReference type="ARBA" id="ARBA00004374"/>
    </source>
</evidence>
<comment type="catalytic activity">
    <reaction evidence="11">
        <text>GTP + H2O = GDP + phosphate + H(+)</text>
        <dbReference type="Rhea" id="RHEA:19669"/>
        <dbReference type="ChEBI" id="CHEBI:15377"/>
        <dbReference type="ChEBI" id="CHEBI:15378"/>
        <dbReference type="ChEBI" id="CHEBI:37565"/>
        <dbReference type="ChEBI" id="CHEBI:43474"/>
        <dbReference type="ChEBI" id="CHEBI:58189"/>
    </reaction>
</comment>
<evidence type="ECO:0000256" key="4">
    <source>
        <dbReference type="ARBA" id="ARBA00022787"/>
    </source>
</evidence>
<dbReference type="FunFam" id="3.40.50.300:FF:000638">
    <property type="entry name" value="Transmembrane GTPase Fzo1, putative"/>
    <property type="match status" value="1"/>
</dbReference>
<dbReference type="InterPro" id="IPR027417">
    <property type="entry name" value="P-loop_NTPase"/>
</dbReference>
<dbReference type="GO" id="GO:0051646">
    <property type="term" value="P:mitochondrion localization"/>
    <property type="evidence" value="ECO:0007669"/>
    <property type="project" value="TreeGrafter"/>
</dbReference>
<feature type="domain" description="Dynamin-type G" evidence="13">
    <location>
        <begin position="131"/>
        <end position="394"/>
    </location>
</feature>
<dbReference type="Proteomes" id="UP000663853">
    <property type="component" value="Unassembled WGS sequence"/>
</dbReference>
<proteinExistence type="predicted"/>
<evidence type="ECO:0000313" key="14">
    <source>
        <dbReference type="EMBL" id="CAE6479337.1"/>
    </source>
</evidence>
<dbReference type="InterPro" id="IPR027094">
    <property type="entry name" value="Mitofusin_fam"/>
</dbReference>
<dbReference type="PROSITE" id="PS51718">
    <property type="entry name" value="G_DYNAMIN_2"/>
    <property type="match status" value="1"/>
</dbReference>
<accession>A0A8H3CAC2</accession>
<keyword evidence="2" id="KW-0812">Transmembrane</keyword>
<dbReference type="PANTHER" id="PTHR10465:SF0">
    <property type="entry name" value="SARCALUMENIN"/>
    <property type="match status" value="1"/>
</dbReference>
<evidence type="ECO:0000259" key="13">
    <source>
        <dbReference type="PROSITE" id="PS51718"/>
    </source>
</evidence>
<keyword evidence="7 12" id="KW-0175">Coiled coil</keyword>
<evidence type="ECO:0000256" key="9">
    <source>
        <dbReference type="ARBA" id="ARBA00023134"/>
    </source>
</evidence>
<dbReference type="GO" id="GO:0005525">
    <property type="term" value="F:GTP binding"/>
    <property type="evidence" value="ECO:0007669"/>
    <property type="project" value="UniProtKB-KW"/>
</dbReference>
<organism evidence="14 15">
    <name type="scientific">Rhizoctonia solani</name>
    <dbReference type="NCBI Taxonomy" id="456999"/>
    <lineage>
        <taxon>Eukaryota</taxon>
        <taxon>Fungi</taxon>
        <taxon>Dikarya</taxon>
        <taxon>Basidiomycota</taxon>
        <taxon>Agaricomycotina</taxon>
        <taxon>Agaricomycetes</taxon>
        <taxon>Cantharellales</taxon>
        <taxon>Ceratobasidiaceae</taxon>
        <taxon>Rhizoctonia</taxon>
    </lineage>
</organism>
<sequence>MNNSAQHKPVDAASELLGGQESQTVYVTQRDRLIIAVSQTTEIVTELRVFIHNELIPKYPSTTNSSEIPKGEPQPESFDHYKFHILGLGLSGADGSPVVASHFGKRDIINLLNHRIEEALAHIERLNIRIADARTKVLVAGNLNSGKSTLINALLHRDILPTDLQPMTSVLCEIHNATENDGAEEIHVIKLDQVLSYDRTDPITYTKAAISDLEELQGDPDDPPDRVLKVYVLDSRSRDRSLLNNGIADITLIDSPGLNLDALRSSMVLACQEEADVIVFCIDAGNYLTQSAIDFLRNAGREKAHIFVVVNRYDVLEDKARCKRRVLKQIQELSPHTYAGHEELVHFVDSKSALAQSLVDGADEQGLIDPAFVSLETSLRSFVLHNRSKSKLMPAQNYLMKLLSDVDLLTSSSALLSESEIDGAKPILEKSKSILEGLKAQWEAMGGELEDFEQKIVRAVEVDVIQTNENNLKVATEDTVNQAPNGELGAFEQKAARTAEVDVIQTNENNLKVATEDTPNGELDAGSELSTWRSVLGVWGYVREAGAALLQTVQENKGATEDQARYGSVVDRVQSTIT</sequence>
<evidence type="ECO:0000256" key="6">
    <source>
        <dbReference type="ARBA" id="ARBA00022989"/>
    </source>
</evidence>
<protein>
    <recommendedName>
        <fullName evidence="13">Dynamin-type G domain-containing protein</fullName>
    </recommendedName>
</protein>
<keyword evidence="8" id="KW-0496">Mitochondrion</keyword>
<evidence type="ECO:0000313" key="15">
    <source>
        <dbReference type="Proteomes" id="UP000663853"/>
    </source>
</evidence>
<dbReference type="InterPro" id="IPR045063">
    <property type="entry name" value="Dynamin_N"/>
</dbReference>
<dbReference type="InterPro" id="IPR030381">
    <property type="entry name" value="G_DYNAMIN_dom"/>
</dbReference>
<evidence type="ECO:0000256" key="2">
    <source>
        <dbReference type="ARBA" id="ARBA00022692"/>
    </source>
</evidence>
<dbReference type="Pfam" id="PF00350">
    <property type="entry name" value="Dynamin_N"/>
    <property type="match status" value="1"/>
</dbReference>
<evidence type="ECO:0000256" key="7">
    <source>
        <dbReference type="ARBA" id="ARBA00023054"/>
    </source>
</evidence>
<evidence type="ECO:0000256" key="8">
    <source>
        <dbReference type="ARBA" id="ARBA00023128"/>
    </source>
</evidence>
<dbReference type="PANTHER" id="PTHR10465">
    <property type="entry name" value="TRANSMEMBRANE GTPASE FZO1"/>
    <property type="match status" value="1"/>
</dbReference>
<dbReference type="EMBL" id="CAJMXA010002328">
    <property type="protein sequence ID" value="CAE6479337.1"/>
    <property type="molecule type" value="Genomic_DNA"/>
</dbReference>
<evidence type="ECO:0000256" key="11">
    <source>
        <dbReference type="ARBA" id="ARBA00048548"/>
    </source>
</evidence>
<dbReference type="Gene3D" id="3.40.50.300">
    <property type="entry name" value="P-loop containing nucleotide triphosphate hydrolases"/>
    <property type="match status" value="1"/>
</dbReference>
<dbReference type="GO" id="GO:0003924">
    <property type="term" value="F:GTPase activity"/>
    <property type="evidence" value="ECO:0007669"/>
    <property type="project" value="InterPro"/>
</dbReference>
<dbReference type="GO" id="GO:0005741">
    <property type="term" value="C:mitochondrial outer membrane"/>
    <property type="evidence" value="ECO:0007669"/>
    <property type="project" value="UniProtKB-SubCell"/>
</dbReference>
<keyword evidence="5" id="KW-0378">Hydrolase</keyword>